<name>C0FX96_9FIRM</name>
<protein>
    <submittedName>
        <fullName evidence="1">Uncharacterized protein</fullName>
    </submittedName>
</protein>
<accession>C0FX96</accession>
<dbReference type="EMBL" id="ACFY01000143">
    <property type="protein sequence ID" value="EEG92756.1"/>
    <property type="molecule type" value="Genomic_DNA"/>
</dbReference>
<gene>
    <name evidence="1" type="ORF">ROSEINA2194_03376</name>
</gene>
<dbReference type="AlphaFoldDB" id="C0FX96"/>
<reference evidence="1 2" key="1">
    <citation type="submission" date="2009-02" db="EMBL/GenBank/DDBJ databases">
        <authorList>
            <person name="Fulton L."/>
            <person name="Clifton S."/>
            <person name="Fulton B."/>
            <person name="Xu J."/>
            <person name="Minx P."/>
            <person name="Pepin K.H."/>
            <person name="Johnson M."/>
            <person name="Bhonagiri V."/>
            <person name="Nash W.E."/>
            <person name="Mardis E.R."/>
            <person name="Wilson R.K."/>
        </authorList>
    </citation>
    <scope>NUCLEOTIDE SEQUENCE [LARGE SCALE GENOMIC DNA]</scope>
    <source>
        <strain evidence="1 2">DSM 16841</strain>
    </source>
</reference>
<sequence>MQNWYKMQSKCAGGLVFFSSPAQKRFRTDRRLGFEWKVC</sequence>
<evidence type="ECO:0000313" key="2">
    <source>
        <dbReference type="Proteomes" id="UP000003561"/>
    </source>
</evidence>
<comment type="caution">
    <text evidence="1">The sequence shown here is derived from an EMBL/GenBank/DDBJ whole genome shotgun (WGS) entry which is preliminary data.</text>
</comment>
<proteinExistence type="predicted"/>
<dbReference type="Proteomes" id="UP000003561">
    <property type="component" value="Unassembled WGS sequence"/>
</dbReference>
<reference evidence="1 2" key="2">
    <citation type="submission" date="2009-03" db="EMBL/GenBank/DDBJ databases">
        <title>Draft genome sequence of Roseburia inulinivorans (DSM 16841).</title>
        <authorList>
            <person name="Sudarsanam P."/>
            <person name="Ley R."/>
            <person name="Guruge J."/>
            <person name="Turnbaugh P.J."/>
            <person name="Mahowald M."/>
            <person name="Liep D."/>
            <person name="Gordon J."/>
        </authorList>
    </citation>
    <scope>NUCLEOTIDE SEQUENCE [LARGE SCALE GENOMIC DNA]</scope>
    <source>
        <strain evidence="1 2">DSM 16841</strain>
    </source>
</reference>
<organism evidence="1 2">
    <name type="scientific">Roseburia inulinivorans DSM 16841</name>
    <dbReference type="NCBI Taxonomy" id="622312"/>
    <lineage>
        <taxon>Bacteria</taxon>
        <taxon>Bacillati</taxon>
        <taxon>Bacillota</taxon>
        <taxon>Clostridia</taxon>
        <taxon>Lachnospirales</taxon>
        <taxon>Lachnospiraceae</taxon>
        <taxon>Roseburia</taxon>
    </lineage>
</organism>
<evidence type="ECO:0000313" key="1">
    <source>
        <dbReference type="EMBL" id="EEG92756.1"/>
    </source>
</evidence>